<dbReference type="AlphaFoldDB" id="A0A2P5DX30"/>
<reference evidence="2" key="1">
    <citation type="submission" date="2016-06" db="EMBL/GenBank/DDBJ databases">
        <title>Parallel loss of symbiosis genes in relatives of nitrogen-fixing non-legume Parasponia.</title>
        <authorList>
            <person name="Van Velzen R."/>
            <person name="Holmer R."/>
            <person name="Bu F."/>
            <person name="Rutten L."/>
            <person name="Van Zeijl A."/>
            <person name="Liu W."/>
            <person name="Santuari L."/>
            <person name="Cao Q."/>
            <person name="Sharma T."/>
            <person name="Shen D."/>
            <person name="Roswanjaya Y."/>
            <person name="Wardhani T."/>
            <person name="Kalhor M.S."/>
            <person name="Jansen J."/>
            <person name="Van den Hoogen J."/>
            <person name="Gungor B."/>
            <person name="Hartog M."/>
            <person name="Hontelez J."/>
            <person name="Verver J."/>
            <person name="Yang W.-C."/>
            <person name="Schijlen E."/>
            <person name="Repin R."/>
            <person name="Schilthuizen M."/>
            <person name="Schranz E."/>
            <person name="Heidstra R."/>
            <person name="Miyata K."/>
            <person name="Fedorova E."/>
            <person name="Kohlen W."/>
            <person name="Bisseling T."/>
            <person name="Smit S."/>
            <person name="Geurts R."/>
        </authorList>
    </citation>
    <scope>NUCLEOTIDE SEQUENCE [LARGE SCALE GENOMIC DNA]</scope>
    <source>
        <strain evidence="2">cv. RG33-2</strain>
    </source>
</reference>
<gene>
    <name evidence="1" type="ORF">TorRG33x02_239480</name>
</gene>
<organism evidence="1 2">
    <name type="scientific">Trema orientale</name>
    <name type="common">Charcoal tree</name>
    <name type="synonym">Celtis orientalis</name>
    <dbReference type="NCBI Taxonomy" id="63057"/>
    <lineage>
        <taxon>Eukaryota</taxon>
        <taxon>Viridiplantae</taxon>
        <taxon>Streptophyta</taxon>
        <taxon>Embryophyta</taxon>
        <taxon>Tracheophyta</taxon>
        <taxon>Spermatophyta</taxon>
        <taxon>Magnoliopsida</taxon>
        <taxon>eudicotyledons</taxon>
        <taxon>Gunneridae</taxon>
        <taxon>Pentapetalae</taxon>
        <taxon>rosids</taxon>
        <taxon>fabids</taxon>
        <taxon>Rosales</taxon>
        <taxon>Cannabaceae</taxon>
        <taxon>Trema</taxon>
    </lineage>
</organism>
<dbReference type="STRING" id="63057.A0A2P5DX30"/>
<keyword evidence="2" id="KW-1185">Reference proteome</keyword>
<accession>A0A2P5DX30</accession>
<sequence>MEWSQGDEVVTSSRISKAVRRLMASEEGHEIRKRVLEMGKVVKQSLSEGEDCHLEWDSFVAHITREISSLKNHKIRNFLSKL</sequence>
<evidence type="ECO:0000313" key="1">
    <source>
        <dbReference type="EMBL" id="PON77832.1"/>
    </source>
</evidence>
<dbReference type="InParanoid" id="A0A2P5DX30"/>
<name>A0A2P5DX30_TREOI</name>
<dbReference type="OrthoDB" id="5835829at2759"/>
<keyword evidence="1" id="KW-0808">Transferase</keyword>
<dbReference type="SUPFAM" id="SSF53756">
    <property type="entry name" value="UDP-Glycosyltransferase/glycogen phosphorylase"/>
    <property type="match status" value="1"/>
</dbReference>
<proteinExistence type="predicted"/>
<dbReference type="EMBL" id="JXTC01000244">
    <property type="protein sequence ID" value="PON77832.1"/>
    <property type="molecule type" value="Genomic_DNA"/>
</dbReference>
<dbReference type="GO" id="GO:0016740">
    <property type="term" value="F:transferase activity"/>
    <property type="evidence" value="ECO:0007669"/>
    <property type="project" value="UniProtKB-KW"/>
</dbReference>
<protein>
    <submittedName>
        <fullName evidence="1">UDP-glucuronosyl/UDP-glucosyltransferase</fullName>
    </submittedName>
</protein>
<feature type="non-terminal residue" evidence="1">
    <location>
        <position position="82"/>
    </location>
</feature>
<evidence type="ECO:0000313" key="2">
    <source>
        <dbReference type="Proteomes" id="UP000237000"/>
    </source>
</evidence>
<dbReference type="Gene3D" id="3.40.50.2000">
    <property type="entry name" value="Glycogen Phosphorylase B"/>
    <property type="match status" value="1"/>
</dbReference>
<dbReference type="Proteomes" id="UP000237000">
    <property type="component" value="Unassembled WGS sequence"/>
</dbReference>
<comment type="caution">
    <text evidence="1">The sequence shown here is derived from an EMBL/GenBank/DDBJ whole genome shotgun (WGS) entry which is preliminary data.</text>
</comment>